<dbReference type="Pfam" id="PF00583">
    <property type="entry name" value="Acetyltransf_1"/>
    <property type="match status" value="1"/>
</dbReference>
<organism evidence="2 3">
    <name type="scientific">Schleiferilactobacillus perolens DSM 12744</name>
    <dbReference type="NCBI Taxonomy" id="1423792"/>
    <lineage>
        <taxon>Bacteria</taxon>
        <taxon>Bacillati</taxon>
        <taxon>Bacillota</taxon>
        <taxon>Bacilli</taxon>
        <taxon>Lactobacillales</taxon>
        <taxon>Lactobacillaceae</taxon>
        <taxon>Schleiferilactobacillus</taxon>
    </lineage>
</organism>
<dbReference type="GO" id="GO:0016747">
    <property type="term" value="F:acyltransferase activity, transferring groups other than amino-acyl groups"/>
    <property type="evidence" value="ECO:0007669"/>
    <property type="project" value="InterPro"/>
</dbReference>
<evidence type="ECO:0000259" key="1">
    <source>
        <dbReference type="PROSITE" id="PS51186"/>
    </source>
</evidence>
<evidence type="ECO:0000313" key="3">
    <source>
        <dbReference type="Proteomes" id="UP000051330"/>
    </source>
</evidence>
<gene>
    <name evidence="2" type="ORF">FD09_GL002785</name>
</gene>
<keyword evidence="3" id="KW-1185">Reference proteome</keyword>
<evidence type="ECO:0000313" key="2">
    <source>
        <dbReference type="EMBL" id="KRL12798.1"/>
    </source>
</evidence>
<dbReference type="PRINTS" id="PR01754">
    <property type="entry name" value="SACTRNSFRASE"/>
</dbReference>
<dbReference type="PROSITE" id="PS51186">
    <property type="entry name" value="GNAT"/>
    <property type="match status" value="1"/>
</dbReference>
<dbReference type="InterPro" id="IPR000182">
    <property type="entry name" value="GNAT_dom"/>
</dbReference>
<dbReference type="Gene3D" id="3.40.630.30">
    <property type="match status" value="1"/>
</dbReference>
<reference evidence="2 3" key="1">
    <citation type="journal article" date="2015" name="Genome Announc.">
        <title>Expanding the biotechnology potential of lactobacilli through comparative genomics of 213 strains and associated genera.</title>
        <authorList>
            <person name="Sun Z."/>
            <person name="Harris H.M."/>
            <person name="McCann A."/>
            <person name="Guo C."/>
            <person name="Argimon S."/>
            <person name="Zhang W."/>
            <person name="Yang X."/>
            <person name="Jeffery I.B."/>
            <person name="Cooney J.C."/>
            <person name="Kagawa T.F."/>
            <person name="Liu W."/>
            <person name="Song Y."/>
            <person name="Salvetti E."/>
            <person name="Wrobel A."/>
            <person name="Rasinkangas P."/>
            <person name="Parkhill J."/>
            <person name="Rea M.C."/>
            <person name="O'Sullivan O."/>
            <person name="Ritari J."/>
            <person name="Douillard F.P."/>
            <person name="Paul Ross R."/>
            <person name="Yang R."/>
            <person name="Briner A.E."/>
            <person name="Felis G.E."/>
            <person name="de Vos W.M."/>
            <person name="Barrangou R."/>
            <person name="Klaenhammer T.R."/>
            <person name="Caufield P.W."/>
            <person name="Cui Y."/>
            <person name="Zhang H."/>
            <person name="O'Toole P.W."/>
        </authorList>
    </citation>
    <scope>NUCLEOTIDE SEQUENCE [LARGE SCALE GENOMIC DNA]</scope>
    <source>
        <strain evidence="2 3">DSM 12744</strain>
    </source>
</reference>
<keyword evidence="2" id="KW-0808">Transferase</keyword>
<protein>
    <submittedName>
        <fullName evidence="2">Acetyltransferase</fullName>
    </submittedName>
</protein>
<dbReference type="SUPFAM" id="SSF55729">
    <property type="entry name" value="Acyl-CoA N-acyltransferases (Nat)"/>
    <property type="match status" value="1"/>
</dbReference>
<accession>A0A0R1MX26</accession>
<dbReference type="RefSeq" id="WP_057820404.1">
    <property type="nucleotide sequence ID" value="NZ_AZEC01000006.1"/>
</dbReference>
<dbReference type="CDD" id="cd04301">
    <property type="entry name" value="NAT_SF"/>
    <property type="match status" value="1"/>
</dbReference>
<dbReference type="Proteomes" id="UP000051330">
    <property type="component" value="Unassembled WGS sequence"/>
</dbReference>
<dbReference type="STRING" id="1423792.FD09_GL002785"/>
<comment type="caution">
    <text evidence="2">The sequence shown here is derived from an EMBL/GenBank/DDBJ whole genome shotgun (WGS) entry which is preliminary data.</text>
</comment>
<proteinExistence type="predicted"/>
<dbReference type="InterPro" id="IPR008125">
    <property type="entry name" value="Streptothricin_AcTrfase"/>
</dbReference>
<dbReference type="InterPro" id="IPR016181">
    <property type="entry name" value="Acyl_CoA_acyltransferase"/>
</dbReference>
<sequence>MPENNTVHIRQLTAQDTAALQLPNEPFLLHGRMIVTRDDSAWHYRIEETATTTLQTFPEEHYQYAEVAEKGFALGAFTGDVPVGLAIYQAAFFKYLYLDDLKVSQAFRHQGIARQLLAAAIPIAKHHGYAGVSTIGQDNNIDACQFYLANGFRIGGLNTRDYNHTVQEGKSDIYFYWDF</sequence>
<dbReference type="OrthoDB" id="9800193at2"/>
<dbReference type="AlphaFoldDB" id="A0A0R1MX26"/>
<dbReference type="EMBL" id="AZEC01000006">
    <property type="protein sequence ID" value="KRL12798.1"/>
    <property type="molecule type" value="Genomic_DNA"/>
</dbReference>
<dbReference type="PATRIC" id="fig|1423792.3.peg.2845"/>
<name>A0A0R1MX26_9LACO</name>
<feature type="domain" description="N-acetyltransferase" evidence="1">
    <location>
        <begin position="33"/>
        <end position="179"/>
    </location>
</feature>